<evidence type="ECO:0000313" key="7">
    <source>
        <dbReference type="Proteomes" id="UP001548832"/>
    </source>
</evidence>
<protein>
    <submittedName>
        <fullName evidence="6">YopT-type cysteine protease domain-containing protein</fullName>
    </submittedName>
</protein>
<proteinExistence type="predicted"/>
<dbReference type="GO" id="GO:0008233">
    <property type="term" value="F:peptidase activity"/>
    <property type="evidence" value="ECO:0007669"/>
    <property type="project" value="UniProtKB-KW"/>
</dbReference>
<keyword evidence="7" id="KW-1185">Reference proteome</keyword>
<keyword evidence="1 6" id="KW-0645">Protease</keyword>
<dbReference type="InterPro" id="IPR006473">
    <property type="entry name" value="Peptidase_C58_Yopt"/>
</dbReference>
<dbReference type="CDD" id="cd20497">
    <property type="entry name" value="C58_YopT-like"/>
    <property type="match status" value="1"/>
</dbReference>
<organism evidence="6 7">
    <name type="scientific">Mesorhizobium shangrilense</name>
    <dbReference type="NCBI Taxonomy" id="460060"/>
    <lineage>
        <taxon>Bacteria</taxon>
        <taxon>Pseudomonadati</taxon>
        <taxon>Pseudomonadota</taxon>
        <taxon>Alphaproteobacteria</taxon>
        <taxon>Hyphomicrobiales</taxon>
        <taxon>Phyllobacteriaceae</taxon>
        <taxon>Mesorhizobium</taxon>
    </lineage>
</organism>
<keyword evidence="3" id="KW-0788">Thiol protease</keyword>
<evidence type="ECO:0000256" key="4">
    <source>
        <dbReference type="SAM" id="MobiDB-lite"/>
    </source>
</evidence>
<dbReference type="Proteomes" id="UP001548832">
    <property type="component" value="Unassembled WGS sequence"/>
</dbReference>
<evidence type="ECO:0000259" key="5">
    <source>
        <dbReference type="Pfam" id="PF03543"/>
    </source>
</evidence>
<evidence type="ECO:0000256" key="2">
    <source>
        <dbReference type="ARBA" id="ARBA00022801"/>
    </source>
</evidence>
<feature type="region of interest" description="Disordered" evidence="4">
    <location>
        <begin position="43"/>
        <end position="109"/>
    </location>
</feature>
<evidence type="ECO:0000256" key="3">
    <source>
        <dbReference type="ARBA" id="ARBA00022807"/>
    </source>
</evidence>
<feature type="compositionally biased region" description="Polar residues" evidence="4">
    <location>
        <begin position="53"/>
        <end position="62"/>
    </location>
</feature>
<dbReference type="GO" id="GO:0006508">
    <property type="term" value="P:proteolysis"/>
    <property type="evidence" value="ECO:0007669"/>
    <property type="project" value="UniProtKB-KW"/>
</dbReference>
<evidence type="ECO:0000256" key="1">
    <source>
        <dbReference type="ARBA" id="ARBA00022670"/>
    </source>
</evidence>
<dbReference type="Gene3D" id="3.90.70.20">
    <property type="match status" value="1"/>
</dbReference>
<feature type="compositionally biased region" description="Low complexity" evidence="4">
    <location>
        <begin position="88"/>
        <end position="109"/>
    </location>
</feature>
<name>A0ABV2DQZ3_9HYPH</name>
<keyword evidence="2" id="KW-0378">Hydrolase</keyword>
<dbReference type="NCBIfam" id="TIGR01586">
    <property type="entry name" value="yopT_cys_prot"/>
    <property type="match status" value="1"/>
</dbReference>
<gene>
    <name evidence="6" type="ORF">ABVQ20_36730</name>
</gene>
<dbReference type="InterPro" id="IPR038765">
    <property type="entry name" value="Papain-like_cys_pep_sf"/>
</dbReference>
<evidence type="ECO:0000313" key="6">
    <source>
        <dbReference type="EMBL" id="MET2832495.1"/>
    </source>
</evidence>
<accession>A0ABV2DQZ3</accession>
<dbReference type="SUPFAM" id="SSF54001">
    <property type="entry name" value="Cysteine proteinases"/>
    <property type="match status" value="1"/>
</dbReference>
<dbReference type="RefSeq" id="WP_354464716.1">
    <property type="nucleotide sequence ID" value="NZ_JBEWSZ010000010.1"/>
</dbReference>
<reference evidence="6 7" key="1">
    <citation type="submission" date="2024-06" db="EMBL/GenBank/DDBJ databases">
        <authorList>
            <person name="Kim D.-U."/>
        </authorList>
    </citation>
    <scope>NUCLEOTIDE SEQUENCE [LARGE SCALE GENOMIC DNA]</scope>
    <source>
        <strain evidence="6 7">KACC15460</strain>
    </source>
</reference>
<feature type="domain" description="Peptidase C58 YopT-type" evidence="5">
    <location>
        <begin position="107"/>
        <end position="298"/>
    </location>
</feature>
<dbReference type="EMBL" id="JBEWSZ010000010">
    <property type="protein sequence ID" value="MET2832495.1"/>
    <property type="molecule type" value="Genomic_DNA"/>
</dbReference>
<dbReference type="Pfam" id="PF03543">
    <property type="entry name" value="Peptidase_C58"/>
    <property type="match status" value="1"/>
</dbReference>
<comment type="caution">
    <text evidence="6">The sequence shown here is derived from an EMBL/GenBank/DDBJ whole genome shotgun (WGS) entry which is preliminary data.</text>
</comment>
<sequence>MGPLHNLNPSDPNFATHSFMMLQEQAGQADFEQLLNEAPQAAAVNPRRIEGHTPSSTESKQNLAPRRKLPPGELPDKMGLCASKPHTSDANLHSSNSSSASTSSSARPSTSLFNYRTAELLQANTDGICVGLTAGWLLNLNNGNSASARMNALMPGSQGHATAAERQHEYQALKDLLRSQGARATQAELQAQNTMLQQAGLAPSGEEKRYKVGEPSSFSRMLDKITEDGSTRLLSLYFAEGGAHTAATSASNGMTTLFDPNFGEFTVRSQDMASLFQSLINRYRNPNEQHLSTVTLQRMY</sequence>